<evidence type="ECO:0000256" key="1">
    <source>
        <dbReference type="ARBA" id="ARBA00022679"/>
    </source>
</evidence>
<evidence type="ECO:0000313" key="4">
    <source>
        <dbReference type="EMBL" id="TQJ04806.1"/>
    </source>
</evidence>
<keyword evidence="5" id="KW-1185">Reference proteome</keyword>
<organism evidence="4 5">
    <name type="scientific">Amycolatopsis cihanbeyliensis</name>
    <dbReference type="NCBI Taxonomy" id="1128664"/>
    <lineage>
        <taxon>Bacteria</taxon>
        <taxon>Bacillati</taxon>
        <taxon>Actinomycetota</taxon>
        <taxon>Actinomycetes</taxon>
        <taxon>Pseudonocardiales</taxon>
        <taxon>Pseudonocardiaceae</taxon>
        <taxon>Amycolatopsis</taxon>
    </lineage>
</organism>
<reference evidence="4 5" key="1">
    <citation type="submission" date="2019-06" db="EMBL/GenBank/DDBJ databases">
        <title>Sequencing the genomes of 1000 actinobacteria strains.</title>
        <authorList>
            <person name="Klenk H.-P."/>
        </authorList>
    </citation>
    <scope>NUCLEOTIDE SEQUENCE [LARGE SCALE GENOMIC DNA]</scope>
    <source>
        <strain evidence="4 5">DSM 45679</strain>
    </source>
</reference>
<evidence type="ECO:0000313" key="5">
    <source>
        <dbReference type="Proteomes" id="UP000320876"/>
    </source>
</evidence>
<keyword evidence="2" id="KW-0012">Acyltransferase</keyword>
<protein>
    <submittedName>
        <fullName evidence="4">Acetyltransferase (GNAT) family protein</fullName>
    </submittedName>
</protein>
<keyword evidence="1 4" id="KW-0808">Transferase</keyword>
<gene>
    <name evidence="4" type="ORF">FB471_4615</name>
</gene>
<dbReference type="PANTHER" id="PTHR43877">
    <property type="entry name" value="AMINOALKYLPHOSPHONATE N-ACETYLTRANSFERASE-RELATED-RELATED"/>
    <property type="match status" value="1"/>
</dbReference>
<comment type="caution">
    <text evidence="4">The sequence shown here is derived from an EMBL/GenBank/DDBJ whole genome shotgun (WGS) entry which is preliminary data.</text>
</comment>
<dbReference type="InterPro" id="IPR000182">
    <property type="entry name" value="GNAT_dom"/>
</dbReference>
<dbReference type="InterPro" id="IPR016181">
    <property type="entry name" value="Acyl_CoA_acyltransferase"/>
</dbReference>
<dbReference type="EMBL" id="VFML01000001">
    <property type="protein sequence ID" value="TQJ04806.1"/>
    <property type="molecule type" value="Genomic_DNA"/>
</dbReference>
<evidence type="ECO:0000259" key="3">
    <source>
        <dbReference type="PROSITE" id="PS51186"/>
    </source>
</evidence>
<dbReference type="InterPro" id="IPR056935">
    <property type="entry name" value="Rv0428c-like_C"/>
</dbReference>
<accession>A0A542DNY6</accession>
<sequence length="244" mass="25266">MLENACADAWPALTDQPLGQWRLRAAAGFTGRANGALAIGDPGTGVPRALKHACEFAHVHGIQPVAQVLDGSATERAVAAAGWVHHEGHQAGYEVSVLLGPAEQPGATGSGVGGVSVAETPCAPWWELVAGTASPGRAQRHVLAGGTAPVGFATARVGTETVGAARGTVVGSLLHVARLTVVATHRRRGLGTVLMNGLGRWAARYGATRCVLQVEANNTAALALYRGLGFTEHHRYRYWVPAKA</sequence>
<dbReference type="SUPFAM" id="SSF55729">
    <property type="entry name" value="Acyl-CoA N-acyltransferases (Nat)"/>
    <property type="match status" value="1"/>
</dbReference>
<proteinExistence type="predicted"/>
<dbReference type="GO" id="GO:0016747">
    <property type="term" value="F:acyltransferase activity, transferring groups other than amino-acyl groups"/>
    <property type="evidence" value="ECO:0007669"/>
    <property type="project" value="InterPro"/>
</dbReference>
<dbReference type="Proteomes" id="UP000320876">
    <property type="component" value="Unassembled WGS sequence"/>
</dbReference>
<dbReference type="Pfam" id="PF24553">
    <property type="entry name" value="Rv0428c_C"/>
    <property type="match status" value="1"/>
</dbReference>
<name>A0A542DNY6_AMYCI</name>
<dbReference type="CDD" id="cd04301">
    <property type="entry name" value="NAT_SF"/>
    <property type="match status" value="1"/>
</dbReference>
<evidence type="ECO:0000256" key="2">
    <source>
        <dbReference type="ARBA" id="ARBA00023315"/>
    </source>
</evidence>
<dbReference type="PROSITE" id="PS51186">
    <property type="entry name" value="GNAT"/>
    <property type="match status" value="1"/>
</dbReference>
<feature type="domain" description="N-acetyltransferase" evidence="3">
    <location>
        <begin position="112"/>
        <end position="244"/>
    </location>
</feature>
<dbReference type="AlphaFoldDB" id="A0A542DNY6"/>
<dbReference type="Gene3D" id="3.40.630.30">
    <property type="match status" value="1"/>
</dbReference>
<dbReference type="InterPro" id="IPR050832">
    <property type="entry name" value="Bact_Acetyltransf"/>
</dbReference>